<dbReference type="InterPro" id="IPR029063">
    <property type="entry name" value="SAM-dependent_MTases_sf"/>
</dbReference>
<reference evidence="13 14" key="1">
    <citation type="submission" date="2016-03" db="EMBL/GenBank/DDBJ databases">
        <title>Choanephora cucurbitarum.</title>
        <authorList>
            <person name="Min B."/>
            <person name="Park H."/>
            <person name="Park J.-H."/>
            <person name="Shin H.-D."/>
            <person name="Choi I.-G."/>
        </authorList>
    </citation>
    <scope>NUCLEOTIDE SEQUENCE [LARGE SCALE GENOMIC DNA]</scope>
    <source>
        <strain evidence="13 14">KUS-F28377</strain>
    </source>
</reference>
<evidence type="ECO:0000256" key="3">
    <source>
        <dbReference type="ARBA" id="ARBA00009725"/>
    </source>
</evidence>
<evidence type="ECO:0000256" key="4">
    <source>
        <dbReference type="ARBA" id="ARBA00022490"/>
    </source>
</evidence>
<evidence type="ECO:0000256" key="7">
    <source>
        <dbReference type="ARBA" id="ARBA00022694"/>
    </source>
</evidence>
<dbReference type="PANTHER" id="PTHR22809:SF11">
    <property type="entry name" value="TRNA N(3)-METHYLCYTIDINE METHYLTRANSFERASE METTL2"/>
    <property type="match status" value="1"/>
</dbReference>
<keyword evidence="6 10" id="KW-0808">Transferase</keyword>
<dbReference type="OrthoDB" id="417697at2759"/>
<comment type="catalytic activity">
    <reaction evidence="9">
        <text>cytidine(32) in tRNA(Ser) + S-adenosyl-L-methionine = N(3)-methylcytidine(32) in tRNA(Ser) + S-adenosyl-L-homocysteine + H(+)</text>
        <dbReference type="Rhea" id="RHEA:50956"/>
        <dbReference type="Rhea" id="RHEA-COMP:12849"/>
        <dbReference type="Rhea" id="RHEA-COMP:12851"/>
        <dbReference type="ChEBI" id="CHEBI:15378"/>
        <dbReference type="ChEBI" id="CHEBI:57856"/>
        <dbReference type="ChEBI" id="CHEBI:59789"/>
        <dbReference type="ChEBI" id="CHEBI:74894"/>
        <dbReference type="ChEBI" id="CHEBI:82748"/>
    </reaction>
    <physiologicalReaction direction="left-to-right" evidence="9">
        <dbReference type="Rhea" id="RHEA:50957"/>
    </physiologicalReaction>
</comment>
<dbReference type="FunCoup" id="A0A1C7N6R4">
    <property type="interactions" value="660"/>
</dbReference>
<gene>
    <name evidence="13" type="ORF">A0J61_07653</name>
</gene>
<evidence type="ECO:0000256" key="6">
    <source>
        <dbReference type="ARBA" id="ARBA00022679"/>
    </source>
</evidence>
<dbReference type="GO" id="GO:0052735">
    <property type="term" value="F:tRNA (cytidine-3-)-methyltransferase activity"/>
    <property type="evidence" value="ECO:0007669"/>
    <property type="project" value="EnsemblFungi"/>
</dbReference>
<dbReference type="EMBL" id="LUGH01000529">
    <property type="protein sequence ID" value="OBZ84299.1"/>
    <property type="molecule type" value="Genomic_DNA"/>
</dbReference>
<dbReference type="GO" id="GO:0106217">
    <property type="term" value="P:tRNA C3-cytosine methylation"/>
    <property type="evidence" value="ECO:0007669"/>
    <property type="project" value="EnsemblFungi"/>
</dbReference>
<keyword evidence="4" id="KW-0963">Cytoplasm</keyword>
<comment type="subcellular location">
    <subcellularLocation>
        <location evidence="2">Cytoplasm</location>
    </subcellularLocation>
    <subcellularLocation>
        <location evidence="1">Nucleus</location>
    </subcellularLocation>
</comment>
<dbReference type="InterPro" id="IPR026113">
    <property type="entry name" value="METTL2/6/8-like"/>
</dbReference>
<dbReference type="PANTHER" id="PTHR22809">
    <property type="entry name" value="METHYLTRANSFERASE-RELATED"/>
    <property type="match status" value="1"/>
</dbReference>
<protein>
    <recommendedName>
        <fullName evidence="10">tRNA N(3)-methylcytidine methyltransferase</fullName>
        <ecNumber evidence="10">2.1.1.-</ecNumber>
    </recommendedName>
</protein>
<evidence type="ECO:0000256" key="2">
    <source>
        <dbReference type="ARBA" id="ARBA00004496"/>
    </source>
</evidence>
<dbReference type="FunFam" id="3.40.50.150:FF:000279">
    <property type="entry name" value="Methyltransferase-like protein"/>
    <property type="match status" value="1"/>
</dbReference>
<dbReference type="PIRSF" id="PIRSF037755">
    <property type="entry name" value="Mettl2_prd"/>
    <property type="match status" value="1"/>
</dbReference>
<dbReference type="AlphaFoldDB" id="A0A1C7N6R4"/>
<dbReference type="Pfam" id="PF08242">
    <property type="entry name" value="Methyltransf_12"/>
    <property type="match status" value="1"/>
</dbReference>
<comment type="caution">
    <text evidence="13">The sequence shown here is derived from an EMBL/GenBank/DDBJ whole genome shotgun (WGS) entry which is preliminary data.</text>
</comment>
<dbReference type="SUPFAM" id="SSF53335">
    <property type="entry name" value="S-adenosyl-L-methionine-dependent methyltransferases"/>
    <property type="match status" value="1"/>
</dbReference>
<keyword evidence="8" id="KW-0539">Nucleus</keyword>
<comment type="similarity">
    <text evidence="3 10">Belongs to the methyltransferase superfamily. METL family.</text>
</comment>
<dbReference type="GO" id="GO:0005737">
    <property type="term" value="C:cytoplasm"/>
    <property type="evidence" value="ECO:0007669"/>
    <property type="project" value="UniProtKB-SubCell"/>
</dbReference>
<evidence type="ECO:0000259" key="12">
    <source>
        <dbReference type="Pfam" id="PF08242"/>
    </source>
</evidence>
<evidence type="ECO:0000256" key="5">
    <source>
        <dbReference type="ARBA" id="ARBA00022603"/>
    </source>
</evidence>
<evidence type="ECO:0000256" key="10">
    <source>
        <dbReference type="PIRNR" id="PIRNR037755"/>
    </source>
</evidence>
<evidence type="ECO:0000313" key="14">
    <source>
        <dbReference type="Proteomes" id="UP000093000"/>
    </source>
</evidence>
<dbReference type="CDD" id="cd02440">
    <property type="entry name" value="AdoMet_MTases"/>
    <property type="match status" value="1"/>
</dbReference>
<proteinExistence type="inferred from homology"/>
<dbReference type="Proteomes" id="UP000093000">
    <property type="component" value="Unassembled WGS sequence"/>
</dbReference>
<dbReference type="InterPro" id="IPR013217">
    <property type="entry name" value="Methyltransf_12"/>
</dbReference>
<evidence type="ECO:0000256" key="1">
    <source>
        <dbReference type="ARBA" id="ARBA00004123"/>
    </source>
</evidence>
<dbReference type="EC" id="2.1.1.-" evidence="10"/>
<name>A0A1C7N6R4_9FUNG</name>
<keyword evidence="14" id="KW-1185">Reference proteome</keyword>
<comment type="function">
    <text evidence="10">S-adenosyl-L-methionine-dependent methyltransferase.</text>
</comment>
<dbReference type="InParanoid" id="A0A1C7N6R4"/>
<keyword evidence="7" id="KW-0819">tRNA processing</keyword>
<feature type="region of interest" description="Disordered" evidence="11">
    <location>
        <begin position="1"/>
        <end position="44"/>
    </location>
</feature>
<keyword evidence="5 10" id="KW-0489">Methyltransferase</keyword>
<dbReference type="Gene3D" id="3.40.50.150">
    <property type="entry name" value="Vaccinia Virus protein VP39"/>
    <property type="match status" value="1"/>
</dbReference>
<evidence type="ECO:0000256" key="8">
    <source>
        <dbReference type="ARBA" id="ARBA00023242"/>
    </source>
</evidence>
<feature type="domain" description="Methyltransferase type 12" evidence="12">
    <location>
        <begin position="141"/>
        <end position="242"/>
    </location>
</feature>
<dbReference type="STRING" id="101091.A0A1C7N6R4"/>
<evidence type="ECO:0000313" key="13">
    <source>
        <dbReference type="EMBL" id="OBZ84299.1"/>
    </source>
</evidence>
<organism evidence="13 14">
    <name type="scientific">Choanephora cucurbitarum</name>
    <dbReference type="NCBI Taxonomy" id="101091"/>
    <lineage>
        <taxon>Eukaryota</taxon>
        <taxon>Fungi</taxon>
        <taxon>Fungi incertae sedis</taxon>
        <taxon>Mucoromycota</taxon>
        <taxon>Mucoromycotina</taxon>
        <taxon>Mucoromycetes</taxon>
        <taxon>Mucorales</taxon>
        <taxon>Mucorineae</taxon>
        <taxon>Choanephoraceae</taxon>
        <taxon>Choanephoroideae</taxon>
        <taxon>Choanephora</taxon>
    </lineage>
</organism>
<evidence type="ECO:0000256" key="9">
    <source>
        <dbReference type="ARBA" id="ARBA00050646"/>
    </source>
</evidence>
<sequence>MSDLTEKVPETTQNGFDDQEVGKKRASSVLDVDDNKDQESSKFGSRLLTEENDVFAHNAWDHVEWGSDQEEMAKEKVSFQLDNPVPEDEQAQYYSDPAEYWNKFYQKNENRFFKDRHWLKIEFPELFETSKEDAGKKRVFEIGCGAGNTMYPLLEQNENPDLFVYAADYSKTAVDVVLGNKAYDPSRSSAFVWDLTSPEIPEQIEPGSLDMIVLIFVLSALAPEQWNQAITNIHTMLKPGGLVLFRDYGRYDLAQLRFKKNRLLKENFYIRGDGTRVYFFTPEEISQLFSKDKDKELFKIEQSAVDRRLIVNRQRKLKMYRVWLQGKFRKV</sequence>
<accession>A0A1C7N6R4</accession>
<dbReference type="GO" id="GO:0005634">
    <property type="term" value="C:nucleus"/>
    <property type="evidence" value="ECO:0007669"/>
    <property type="project" value="UniProtKB-SubCell"/>
</dbReference>
<evidence type="ECO:0000256" key="11">
    <source>
        <dbReference type="SAM" id="MobiDB-lite"/>
    </source>
</evidence>